<accession>A0A1H9QBP3</accession>
<sequence length="381" mass="43942">MLIYLLVTVVTIGLAFNVRSISLDKALSDNSGSYVFKYGGYSRQHVLNIISMVSIFIMLFAVSALRLNVGNDYAKYTNFMHLIYSHAYVPTEVGFNILVWVLYFLSGYENYILVFAVFSFVTVLLFLYAMKDLSKSFRWTFLMFMLLTYYFQSLSTVRYYLALGAALLSLSFIKRGDWPRFVFIILLAACFHKSVLVILILYPLCCIKWKRWMGLTAGIVCLSFLFLQDYYLKLLLVVYPSYQDTDLLEGGTSIISIARCIAVLALAFMYKDKIVNDKMNVIYVKCNTLALLLYVFCSFIPVISRIGYYLTVTQILLVPAILESIEDVTRKKLYKLVVLIACLLYFLIFMWKQAPADGVRILPYETFLLHDMVPLEYQILD</sequence>
<dbReference type="Pfam" id="PF14897">
    <property type="entry name" value="EpsG"/>
    <property type="match status" value="1"/>
</dbReference>
<dbReference type="InterPro" id="IPR049458">
    <property type="entry name" value="EpsG-like"/>
</dbReference>
<keyword evidence="1" id="KW-0812">Transmembrane</keyword>
<keyword evidence="1" id="KW-1133">Transmembrane helix</keyword>
<keyword evidence="1" id="KW-0472">Membrane</keyword>
<feature type="transmembrane region" description="Helical" evidence="1">
    <location>
        <begin position="251"/>
        <end position="270"/>
    </location>
</feature>
<dbReference type="AlphaFoldDB" id="A0A1H9QBP3"/>
<feature type="transmembrane region" description="Helical" evidence="1">
    <location>
        <begin position="181"/>
        <end position="205"/>
    </location>
</feature>
<feature type="transmembrane region" description="Helical" evidence="1">
    <location>
        <begin position="44"/>
        <end position="67"/>
    </location>
</feature>
<protein>
    <submittedName>
        <fullName evidence="2">EpsG family protein</fullName>
    </submittedName>
</protein>
<organism evidence="2 3">
    <name type="scientific">Butyrivibrio fibrisolvens</name>
    <dbReference type="NCBI Taxonomy" id="831"/>
    <lineage>
        <taxon>Bacteria</taxon>
        <taxon>Bacillati</taxon>
        <taxon>Bacillota</taxon>
        <taxon>Clostridia</taxon>
        <taxon>Lachnospirales</taxon>
        <taxon>Lachnospiraceae</taxon>
        <taxon>Butyrivibrio</taxon>
    </lineage>
</organism>
<feature type="transmembrane region" description="Helical" evidence="1">
    <location>
        <begin position="111"/>
        <end position="129"/>
    </location>
</feature>
<feature type="transmembrane region" description="Helical" evidence="1">
    <location>
        <begin position="282"/>
        <end position="302"/>
    </location>
</feature>
<dbReference type="EMBL" id="FOGJ01000007">
    <property type="protein sequence ID" value="SER57850.1"/>
    <property type="molecule type" value="Genomic_DNA"/>
</dbReference>
<feature type="transmembrane region" description="Helical" evidence="1">
    <location>
        <begin position="212"/>
        <end position="231"/>
    </location>
</feature>
<proteinExistence type="predicted"/>
<feature type="transmembrane region" description="Helical" evidence="1">
    <location>
        <begin position="308"/>
        <end position="326"/>
    </location>
</feature>
<gene>
    <name evidence="2" type="ORF">SAMN04487884_107108</name>
</gene>
<name>A0A1H9QBP3_BUTFI</name>
<evidence type="ECO:0000313" key="3">
    <source>
        <dbReference type="Proteomes" id="UP000182584"/>
    </source>
</evidence>
<dbReference type="eggNOG" id="ENOG5033A5I">
    <property type="taxonomic scope" value="Bacteria"/>
</dbReference>
<dbReference type="Proteomes" id="UP000182584">
    <property type="component" value="Unassembled WGS sequence"/>
</dbReference>
<feature type="transmembrane region" description="Helical" evidence="1">
    <location>
        <begin position="87"/>
        <end position="105"/>
    </location>
</feature>
<reference evidence="2 3" key="1">
    <citation type="submission" date="2016-10" db="EMBL/GenBank/DDBJ databases">
        <authorList>
            <person name="de Groot N.N."/>
        </authorList>
    </citation>
    <scope>NUCLEOTIDE SEQUENCE [LARGE SCALE GENOMIC DNA]</scope>
    <source>
        <strain evidence="2 3">AR40</strain>
    </source>
</reference>
<dbReference type="OrthoDB" id="1861572at2"/>
<evidence type="ECO:0000313" key="2">
    <source>
        <dbReference type="EMBL" id="SER57850.1"/>
    </source>
</evidence>
<feature type="transmembrane region" description="Helical" evidence="1">
    <location>
        <begin position="333"/>
        <end position="351"/>
    </location>
</feature>
<dbReference type="RefSeq" id="WP_074755343.1">
    <property type="nucleotide sequence ID" value="NZ_FOGJ01000007.1"/>
</dbReference>
<evidence type="ECO:0000256" key="1">
    <source>
        <dbReference type="SAM" id="Phobius"/>
    </source>
</evidence>